<evidence type="ECO:0000313" key="10">
    <source>
        <dbReference type="Proteomes" id="UP001197770"/>
    </source>
</evidence>
<feature type="transmembrane region" description="Helical" evidence="7">
    <location>
        <begin position="12"/>
        <end position="29"/>
    </location>
</feature>
<dbReference type="InterPro" id="IPR022764">
    <property type="entry name" value="Peptidase_S54_rhomboid_dom"/>
</dbReference>
<accession>A0ABS8H1N6</accession>
<evidence type="ECO:0000313" key="9">
    <source>
        <dbReference type="EMBL" id="MCC4214733.1"/>
    </source>
</evidence>
<dbReference type="PANTHER" id="PTHR43731:SF14">
    <property type="entry name" value="PRESENILIN-ASSOCIATED RHOMBOID-LIKE PROTEIN, MITOCHONDRIAL"/>
    <property type="match status" value="1"/>
</dbReference>
<comment type="caution">
    <text evidence="9">The sequence shown here is derived from an EMBL/GenBank/DDBJ whole genome shotgun (WGS) entry which is preliminary data.</text>
</comment>
<dbReference type="GO" id="GO:0008233">
    <property type="term" value="F:peptidase activity"/>
    <property type="evidence" value="ECO:0007669"/>
    <property type="project" value="UniProtKB-KW"/>
</dbReference>
<dbReference type="GO" id="GO:0006508">
    <property type="term" value="P:proteolysis"/>
    <property type="evidence" value="ECO:0007669"/>
    <property type="project" value="UniProtKB-KW"/>
</dbReference>
<feature type="transmembrane region" description="Helical" evidence="7">
    <location>
        <begin position="372"/>
        <end position="395"/>
    </location>
</feature>
<feature type="transmembrane region" description="Helical" evidence="7">
    <location>
        <begin position="458"/>
        <end position="477"/>
    </location>
</feature>
<dbReference type="PANTHER" id="PTHR43731">
    <property type="entry name" value="RHOMBOID PROTEASE"/>
    <property type="match status" value="1"/>
</dbReference>
<name>A0ABS8H1N6_9FLAO</name>
<comment type="similarity">
    <text evidence="2">Belongs to the peptidase S54 family.</text>
</comment>
<dbReference type="SUPFAM" id="SSF144091">
    <property type="entry name" value="Rhomboid-like"/>
    <property type="match status" value="1"/>
</dbReference>
<evidence type="ECO:0000256" key="3">
    <source>
        <dbReference type="ARBA" id="ARBA00022692"/>
    </source>
</evidence>
<organism evidence="9 10">
    <name type="scientific">Leeuwenhoekiella parthenopeia</name>
    <dbReference type="NCBI Taxonomy" id="2890320"/>
    <lineage>
        <taxon>Bacteria</taxon>
        <taxon>Pseudomonadati</taxon>
        <taxon>Bacteroidota</taxon>
        <taxon>Flavobacteriia</taxon>
        <taxon>Flavobacteriales</taxon>
        <taxon>Flavobacteriaceae</taxon>
        <taxon>Leeuwenhoekiella</taxon>
    </lineage>
</organism>
<feature type="transmembrane region" description="Helical" evidence="7">
    <location>
        <begin position="262"/>
        <end position="282"/>
    </location>
</feature>
<keyword evidence="5 7" id="KW-1133">Transmembrane helix</keyword>
<dbReference type="Gene3D" id="1.20.1540.10">
    <property type="entry name" value="Rhomboid-like"/>
    <property type="match status" value="1"/>
</dbReference>
<dbReference type="InterPro" id="IPR050925">
    <property type="entry name" value="Rhomboid_protease_S54"/>
</dbReference>
<evidence type="ECO:0000256" key="6">
    <source>
        <dbReference type="ARBA" id="ARBA00023136"/>
    </source>
</evidence>
<protein>
    <submittedName>
        <fullName evidence="9">Rhomboid family intramembrane serine protease</fullName>
    </submittedName>
</protein>
<dbReference type="RefSeq" id="WP_228231790.1">
    <property type="nucleotide sequence ID" value="NZ_JAJGMW010000040.1"/>
</dbReference>
<comment type="subcellular location">
    <subcellularLocation>
        <location evidence="1">Membrane</location>
        <topology evidence="1">Multi-pass membrane protein</topology>
    </subcellularLocation>
</comment>
<feature type="transmembrane region" description="Helical" evidence="7">
    <location>
        <begin position="85"/>
        <end position="102"/>
    </location>
</feature>
<dbReference type="Pfam" id="PF01694">
    <property type="entry name" value="Rhomboid"/>
    <property type="match status" value="1"/>
</dbReference>
<feature type="domain" description="Peptidase S54 rhomboid" evidence="8">
    <location>
        <begin position="363"/>
        <end position="500"/>
    </location>
</feature>
<feature type="transmembrane region" description="Helical" evidence="7">
    <location>
        <begin position="402"/>
        <end position="421"/>
    </location>
</feature>
<evidence type="ECO:0000256" key="5">
    <source>
        <dbReference type="ARBA" id="ARBA00022989"/>
    </source>
</evidence>
<evidence type="ECO:0000256" key="7">
    <source>
        <dbReference type="SAM" id="Phobius"/>
    </source>
</evidence>
<proteinExistence type="inferred from homology"/>
<dbReference type="InterPro" id="IPR035952">
    <property type="entry name" value="Rhomboid-like_sf"/>
</dbReference>
<evidence type="ECO:0000259" key="8">
    <source>
        <dbReference type="Pfam" id="PF01694"/>
    </source>
</evidence>
<evidence type="ECO:0000256" key="1">
    <source>
        <dbReference type="ARBA" id="ARBA00004141"/>
    </source>
</evidence>
<keyword evidence="4" id="KW-0378">Hydrolase</keyword>
<feature type="transmembrane region" description="Helical" evidence="7">
    <location>
        <begin position="427"/>
        <end position="451"/>
    </location>
</feature>
<feature type="transmembrane region" description="Helical" evidence="7">
    <location>
        <begin position="49"/>
        <end position="64"/>
    </location>
</feature>
<keyword evidence="10" id="KW-1185">Reference proteome</keyword>
<feature type="transmembrane region" description="Helical" evidence="7">
    <location>
        <begin position="321"/>
        <end position="342"/>
    </location>
</feature>
<reference evidence="9 10" key="1">
    <citation type="submission" date="2021-11" db="EMBL/GenBank/DDBJ databases">
        <title>Seasonal and diel survey of microbial diversity of the Tyrrhenian coast.</title>
        <authorList>
            <person name="Gattoni G."/>
            <person name="Corral P."/>
        </authorList>
    </citation>
    <scope>NUCLEOTIDE SEQUENCE [LARGE SCALE GENOMIC DNA]</scope>
    <source>
        <strain evidence="9 10">Mr9</strain>
    </source>
</reference>
<sequence length="512" mass="57596">MQDFRIKLKEIYLPFVVVSICTILFYNLFRWVFDIRLGVIPLKEELLDIWIPFIIPVLPVLIWLRRPIRILKLKDTDRGRSGIRALMIFAIVAPIVISQQYIKKAAFDLVTLENASEIKSHGAEKYFKINNFRVNKDARVDYATARTSGKRNDRLNFFLYLACPFKNAENIWYGVEYNESTGNTGTTTQQNAWFSNFLNYSERNFASYYFQDVSYFEKVGYSDDWDGYMQAIKNANPNAAETQQIILIPKTDEFEERFGDTLLWVFGSFGIGLLVILLLILYSKIDEKALRDFKANKPLKDDDLRAVLNFLNPLGSNGGTAILIFVNIGVFVVMIFSGISFVSPTGTELLDLGGLRKTEVVQGEYWRLFTSIFIHFGFIHLFMNMVGLVFGAILLESILGRIKLILSFIACGVLAGLASIVVHEHTISVGASGAIFGLYGLILAFTVFRIYTIRTRALTWGLLVLYAGVSLVTGFLSDGVDNAAHVGGLLSGFVLGVLLIAFDKENLIKKAG</sequence>
<dbReference type="Proteomes" id="UP001197770">
    <property type="component" value="Unassembled WGS sequence"/>
</dbReference>
<keyword evidence="9" id="KW-0645">Protease</keyword>
<keyword evidence="3 7" id="KW-0812">Transmembrane</keyword>
<gene>
    <name evidence="9" type="ORF">LLW17_18570</name>
</gene>
<dbReference type="EMBL" id="JAJGMW010000040">
    <property type="protein sequence ID" value="MCC4214733.1"/>
    <property type="molecule type" value="Genomic_DNA"/>
</dbReference>
<keyword evidence="6 7" id="KW-0472">Membrane</keyword>
<evidence type="ECO:0000256" key="2">
    <source>
        <dbReference type="ARBA" id="ARBA00009045"/>
    </source>
</evidence>
<evidence type="ECO:0000256" key="4">
    <source>
        <dbReference type="ARBA" id="ARBA00022801"/>
    </source>
</evidence>
<feature type="transmembrane region" description="Helical" evidence="7">
    <location>
        <begin position="483"/>
        <end position="502"/>
    </location>
</feature>